<protein>
    <submittedName>
        <fullName evidence="1">Uncharacterized protein</fullName>
    </submittedName>
</protein>
<keyword evidence="2" id="KW-1185">Reference proteome</keyword>
<organism evidence="1 2">
    <name type="scientific">Faecalibacterium langellae</name>
    <dbReference type="NCBI Taxonomy" id="3435293"/>
    <lineage>
        <taxon>Bacteria</taxon>
        <taxon>Bacillati</taxon>
        <taxon>Bacillota</taxon>
        <taxon>Clostridia</taxon>
        <taxon>Eubacteriales</taxon>
        <taxon>Oscillospiraceae</taxon>
        <taxon>Faecalibacterium</taxon>
    </lineage>
</organism>
<sequence>MNKYIGQQFAALRYEKNILVVEETTSAGGCGSFNAASSCPASACLYDSAAWGIFYCSERGGLI</sequence>
<proteinExistence type="predicted"/>
<dbReference type="EMBL" id="NMTQ01000033">
    <property type="protein sequence ID" value="PDX58271.1"/>
    <property type="molecule type" value="Genomic_DNA"/>
</dbReference>
<dbReference type="RefSeq" id="WP_097777473.1">
    <property type="nucleotide sequence ID" value="NZ_JAQDHG010000020.1"/>
</dbReference>
<dbReference type="Proteomes" id="UP000220752">
    <property type="component" value="Unassembled WGS sequence"/>
</dbReference>
<evidence type="ECO:0000313" key="1">
    <source>
        <dbReference type="EMBL" id="PDX58271.1"/>
    </source>
</evidence>
<dbReference type="AlphaFoldDB" id="A0A2A6ZA84"/>
<reference evidence="1 2" key="1">
    <citation type="journal article" date="2017" name="Front. Microbiol.">
        <title>New Insights into the Diversity of the Genus Faecalibacterium.</title>
        <authorList>
            <person name="Benevides L."/>
            <person name="Burman S."/>
            <person name="Martin R."/>
            <person name="Robert V."/>
            <person name="Thomas M."/>
            <person name="Miquel S."/>
            <person name="Chain F."/>
            <person name="Sokol H."/>
            <person name="Bermudez-Humaran L.G."/>
            <person name="Morrison M."/>
            <person name="Langella P."/>
            <person name="Azevedo V.A."/>
            <person name="Chatel J.M."/>
            <person name="Soares S."/>
        </authorList>
    </citation>
    <scope>NUCLEOTIDE SEQUENCE [LARGE SCALE GENOMIC DNA]</scope>
    <source>
        <strain evidence="2">CNCM I-4540</strain>
    </source>
</reference>
<evidence type="ECO:0000313" key="2">
    <source>
        <dbReference type="Proteomes" id="UP000220752"/>
    </source>
</evidence>
<accession>A0A2A6ZA84</accession>
<gene>
    <name evidence="1" type="ORF">CGS46_08925</name>
</gene>
<comment type="caution">
    <text evidence="1">The sequence shown here is derived from an EMBL/GenBank/DDBJ whole genome shotgun (WGS) entry which is preliminary data.</text>
</comment>
<name>A0A2A6ZA84_9FIRM</name>